<sequence length="560" mass="59432">MNQARRSHLLPSARTSIAQTPRDLLADLNHSTNVRLPYHPRLAHRHQYGKNLYVFAPPPLLLFEDFMGAPASMKSLLALPIVAALAISSGCSLTLDLDQCTSDTDCAGDQICSADGLCAAPGEDQGRQLTGGPCQRLEGDTEHDDPFLMGVVLQLSGSGAGFGTPMLESILLATNNINGFGGIAGRPIGLVVCDTAGSNATARQAAEHLVDNAEVSAIIGFNSSQTISISQDITVPNDVLIMSPSATAQTISGLADNDLVFRTAPNDEFQAEAFAELLSHTLETTLPDAGITEPKLAIMVRRDDSYAEGLSETIIPMLPTAITSGGEDRFTVDNYTNSGVGEPVDYTGDVAAVASQSTPPDVVAIFGSAEAWELISYFEIALENQPLYFGVDAMKNAQLAGQADPSLEGRIWGTGPRNVGDAGYQPYLNFRLQFEPLLGENPDKYQFVANAFDAVYALAFAAAAEGFTGPELAQGLRRLSQGPEITPRAAEAQQAVNTLLEGGSVTYLGASGPMFFDENGDPQPTPISLWCFQDASVPEEGEIYSESREFTPLTCSEPEG</sequence>
<feature type="domain" description="Leucine-binding protein" evidence="3">
    <location>
        <begin position="150"/>
        <end position="479"/>
    </location>
</feature>
<name>A0A5C6X3N1_9DELT</name>
<keyword evidence="5" id="KW-1185">Reference proteome</keyword>
<gene>
    <name evidence="4" type="ORF">FRC98_19180</name>
</gene>
<dbReference type="Gene3D" id="3.40.50.2300">
    <property type="match status" value="2"/>
</dbReference>
<evidence type="ECO:0000256" key="1">
    <source>
        <dbReference type="ARBA" id="ARBA00010062"/>
    </source>
</evidence>
<comment type="similarity">
    <text evidence="1">Belongs to the leucine-binding protein family.</text>
</comment>
<dbReference type="InterPro" id="IPR051010">
    <property type="entry name" value="BCAA_transport"/>
</dbReference>
<dbReference type="SUPFAM" id="SSF53822">
    <property type="entry name" value="Periplasmic binding protein-like I"/>
    <property type="match status" value="1"/>
</dbReference>
<proteinExistence type="inferred from homology"/>
<protein>
    <submittedName>
        <fullName evidence="4">ABC transporter substrate-binding protein</fullName>
    </submittedName>
</protein>
<dbReference type="PANTHER" id="PTHR30483:SF6">
    <property type="entry name" value="PERIPLASMIC BINDING PROTEIN OF ABC TRANSPORTER FOR NATURAL AMINO ACIDS"/>
    <property type="match status" value="1"/>
</dbReference>
<accession>A0A5C6X3N1</accession>
<evidence type="ECO:0000313" key="5">
    <source>
        <dbReference type="Proteomes" id="UP000321412"/>
    </source>
</evidence>
<reference evidence="4 5" key="1">
    <citation type="submission" date="2019-08" db="EMBL/GenBank/DDBJ databases">
        <title>Bradymonadales sp. TMQ4.</title>
        <authorList>
            <person name="Liang Q."/>
        </authorList>
    </citation>
    <scope>NUCLEOTIDE SEQUENCE [LARGE SCALE GENOMIC DNA]</scope>
    <source>
        <strain evidence="4 5">TMQ4</strain>
    </source>
</reference>
<dbReference type="EMBL" id="VOSM01000015">
    <property type="protein sequence ID" value="TXD34161.1"/>
    <property type="molecule type" value="Genomic_DNA"/>
</dbReference>
<evidence type="ECO:0000259" key="3">
    <source>
        <dbReference type="Pfam" id="PF13458"/>
    </source>
</evidence>
<evidence type="ECO:0000313" key="4">
    <source>
        <dbReference type="EMBL" id="TXD34161.1"/>
    </source>
</evidence>
<dbReference type="InterPro" id="IPR028082">
    <property type="entry name" value="Peripla_BP_I"/>
</dbReference>
<organism evidence="4 5">
    <name type="scientific">Lujinxingia vulgaris</name>
    <dbReference type="NCBI Taxonomy" id="2600176"/>
    <lineage>
        <taxon>Bacteria</taxon>
        <taxon>Deltaproteobacteria</taxon>
        <taxon>Bradymonadales</taxon>
        <taxon>Lujinxingiaceae</taxon>
        <taxon>Lujinxingia</taxon>
    </lineage>
</organism>
<dbReference type="PANTHER" id="PTHR30483">
    <property type="entry name" value="LEUCINE-SPECIFIC-BINDING PROTEIN"/>
    <property type="match status" value="1"/>
</dbReference>
<dbReference type="Proteomes" id="UP000321412">
    <property type="component" value="Unassembled WGS sequence"/>
</dbReference>
<dbReference type="Pfam" id="PF13458">
    <property type="entry name" value="Peripla_BP_6"/>
    <property type="match status" value="1"/>
</dbReference>
<evidence type="ECO:0000256" key="2">
    <source>
        <dbReference type="ARBA" id="ARBA00022729"/>
    </source>
</evidence>
<dbReference type="AlphaFoldDB" id="A0A5C6X3N1"/>
<keyword evidence="2" id="KW-0732">Signal</keyword>
<comment type="caution">
    <text evidence="4">The sequence shown here is derived from an EMBL/GenBank/DDBJ whole genome shotgun (WGS) entry which is preliminary data.</text>
</comment>
<dbReference type="OrthoDB" id="7337537at2"/>
<dbReference type="InterPro" id="IPR028081">
    <property type="entry name" value="Leu-bd"/>
</dbReference>